<dbReference type="SMART" id="SM00108">
    <property type="entry name" value="B_lectin"/>
    <property type="match status" value="1"/>
</dbReference>
<evidence type="ECO:0000256" key="2">
    <source>
        <dbReference type="ARBA" id="ARBA00023180"/>
    </source>
</evidence>
<reference evidence="4" key="1">
    <citation type="submission" date="2018-01" db="EMBL/GenBank/DDBJ databases">
        <authorList>
            <person name="Mao J.F."/>
        </authorList>
    </citation>
    <scope>NUCLEOTIDE SEQUENCE</scope>
    <source>
        <strain evidence="4">Huo1</strain>
        <tissue evidence="4">Leaf</tissue>
    </source>
</reference>
<proteinExistence type="predicted"/>
<feature type="domain" description="Bulb-type lectin" evidence="3">
    <location>
        <begin position="28"/>
        <end position="139"/>
    </location>
</feature>
<gene>
    <name evidence="4" type="ORF">SASPL_149616</name>
</gene>
<dbReference type="PANTHER" id="PTHR32444:SF247">
    <property type="entry name" value="OS01G0958200 PROTEIN"/>
    <property type="match status" value="1"/>
</dbReference>
<evidence type="ECO:0000313" key="4">
    <source>
        <dbReference type="EMBL" id="KAG6391855.1"/>
    </source>
</evidence>
<dbReference type="SUPFAM" id="SSF51110">
    <property type="entry name" value="alpha-D-mannose-specific plant lectins"/>
    <property type="match status" value="1"/>
</dbReference>
<reference evidence="4" key="2">
    <citation type="submission" date="2020-08" db="EMBL/GenBank/DDBJ databases">
        <title>Plant Genome Project.</title>
        <authorList>
            <person name="Zhang R.-G."/>
        </authorList>
    </citation>
    <scope>NUCLEOTIDE SEQUENCE</scope>
    <source>
        <strain evidence="4">Huo1</strain>
        <tissue evidence="4">Leaf</tissue>
    </source>
</reference>
<organism evidence="4">
    <name type="scientific">Salvia splendens</name>
    <name type="common">Scarlet sage</name>
    <dbReference type="NCBI Taxonomy" id="180675"/>
    <lineage>
        <taxon>Eukaryota</taxon>
        <taxon>Viridiplantae</taxon>
        <taxon>Streptophyta</taxon>
        <taxon>Embryophyta</taxon>
        <taxon>Tracheophyta</taxon>
        <taxon>Spermatophyta</taxon>
        <taxon>Magnoliopsida</taxon>
        <taxon>eudicotyledons</taxon>
        <taxon>Gunneridae</taxon>
        <taxon>Pentapetalae</taxon>
        <taxon>asterids</taxon>
        <taxon>lamiids</taxon>
        <taxon>Lamiales</taxon>
        <taxon>Lamiaceae</taxon>
        <taxon>Nepetoideae</taxon>
        <taxon>Mentheae</taxon>
        <taxon>Salviinae</taxon>
        <taxon>Salvia</taxon>
        <taxon>Salvia subgen. Calosphace</taxon>
        <taxon>core Calosphace</taxon>
    </lineage>
</organism>
<keyword evidence="5" id="KW-1185">Reference proteome</keyword>
<comment type="caution">
    <text evidence="4">The sequence shown here is derived from an EMBL/GenBank/DDBJ whole genome shotgun (WGS) entry which is preliminary data.</text>
</comment>
<sequence>MIMRAYTNMILAMIILYFINNTFLSHASDILSPNQTLSGDQTIVSSGGEFELEFFSPSNSSKHYYLGIWYIKSLRKLWSGEVPISDKNSALLKVSQGNLVLVNESQIEVWSTGLSTNSTSSASVLLLDDENLVYDTGSA</sequence>
<dbReference type="AlphaFoldDB" id="A0A8X8WBY5"/>
<dbReference type="Gene3D" id="2.90.10.10">
    <property type="entry name" value="Bulb-type lectin domain"/>
    <property type="match status" value="1"/>
</dbReference>
<dbReference type="PROSITE" id="PS50927">
    <property type="entry name" value="BULB_LECTIN"/>
    <property type="match status" value="1"/>
</dbReference>
<dbReference type="PANTHER" id="PTHR32444">
    <property type="entry name" value="BULB-TYPE LECTIN DOMAIN-CONTAINING PROTEIN"/>
    <property type="match status" value="1"/>
</dbReference>
<dbReference type="InterPro" id="IPR001480">
    <property type="entry name" value="Bulb-type_lectin_dom"/>
</dbReference>
<keyword evidence="2" id="KW-0325">Glycoprotein</keyword>
<dbReference type="EMBL" id="PNBA02000019">
    <property type="protein sequence ID" value="KAG6391855.1"/>
    <property type="molecule type" value="Genomic_DNA"/>
</dbReference>
<protein>
    <recommendedName>
        <fullName evidence="3">Bulb-type lectin domain-containing protein</fullName>
    </recommendedName>
</protein>
<evidence type="ECO:0000313" key="5">
    <source>
        <dbReference type="Proteomes" id="UP000298416"/>
    </source>
</evidence>
<accession>A0A8X8WBY5</accession>
<name>A0A8X8WBY5_SALSN</name>
<keyword evidence="1" id="KW-0732">Signal</keyword>
<dbReference type="Proteomes" id="UP000298416">
    <property type="component" value="Unassembled WGS sequence"/>
</dbReference>
<dbReference type="InterPro" id="IPR036426">
    <property type="entry name" value="Bulb-type_lectin_dom_sf"/>
</dbReference>
<evidence type="ECO:0000256" key="1">
    <source>
        <dbReference type="ARBA" id="ARBA00022729"/>
    </source>
</evidence>
<evidence type="ECO:0000259" key="3">
    <source>
        <dbReference type="PROSITE" id="PS50927"/>
    </source>
</evidence>